<dbReference type="AlphaFoldDB" id="A0A2H3DBZ8"/>
<gene>
    <name evidence="2" type="ORF">ARMGADRAFT_1087914</name>
</gene>
<dbReference type="Proteomes" id="UP000217790">
    <property type="component" value="Unassembled WGS sequence"/>
</dbReference>
<keyword evidence="1" id="KW-1133">Transmembrane helix</keyword>
<keyword evidence="3" id="KW-1185">Reference proteome</keyword>
<accession>A0A2H3DBZ8</accession>
<dbReference type="EMBL" id="KZ293694">
    <property type="protein sequence ID" value="PBK85006.1"/>
    <property type="molecule type" value="Genomic_DNA"/>
</dbReference>
<evidence type="ECO:0000313" key="3">
    <source>
        <dbReference type="Proteomes" id="UP000217790"/>
    </source>
</evidence>
<dbReference type="OrthoDB" id="3270417at2759"/>
<organism evidence="2 3">
    <name type="scientific">Armillaria gallica</name>
    <name type="common">Bulbous honey fungus</name>
    <name type="synonym">Armillaria bulbosa</name>
    <dbReference type="NCBI Taxonomy" id="47427"/>
    <lineage>
        <taxon>Eukaryota</taxon>
        <taxon>Fungi</taxon>
        <taxon>Dikarya</taxon>
        <taxon>Basidiomycota</taxon>
        <taxon>Agaricomycotina</taxon>
        <taxon>Agaricomycetes</taxon>
        <taxon>Agaricomycetidae</taxon>
        <taxon>Agaricales</taxon>
        <taxon>Marasmiineae</taxon>
        <taxon>Physalacriaceae</taxon>
        <taxon>Armillaria</taxon>
    </lineage>
</organism>
<protein>
    <submittedName>
        <fullName evidence="2">Uncharacterized protein</fullName>
    </submittedName>
</protein>
<keyword evidence="1" id="KW-0472">Membrane</keyword>
<dbReference type="InParanoid" id="A0A2H3DBZ8"/>
<reference evidence="3" key="1">
    <citation type="journal article" date="2017" name="Nat. Ecol. Evol.">
        <title>Genome expansion and lineage-specific genetic innovations in the forest pathogenic fungi Armillaria.</title>
        <authorList>
            <person name="Sipos G."/>
            <person name="Prasanna A.N."/>
            <person name="Walter M.C."/>
            <person name="O'Connor E."/>
            <person name="Balint B."/>
            <person name="Krizsan K."/>
            <person name="Kiss B."/>
            <person name="Hess J."/>
            <person name="Varga T."/>
            <person name="Slot J."/>
            <person name="Riley R."/>
            <person name="Boka B."/>
            <person name="Rigling D."/>
            <person name="Barry K."/>
            <person name="Lee J."/>
            <person name="Mihaltcheva S."/>
            <person name="LaButti K."/>
            <person name="Lipzen A."/>
            <person name="Waldron R."/>
            <person name="Moloney N.M."/>
            <person name="Sperisen C."/>
            <person name="Kredics L."/>
            <person name="Vagvoelgyi C."/>
            <person name="Patrignani A."/>
            <person name="Fitzpatrick D."/>
            <person name="Nagy I."/>
            <person name="Doyle S."/>
            <person name="Anderson J.B."/>
            <person name="Grigoriev I.V."/>
            <person name="Gueldener U."/>
            <person name="Muensterkoetter M."/>
            <person name="Nagy L.G."/>
        </authorList>
    </citation>
    <scope>NUCLEOTIDE SEQUENCE [LARGE SCALE GENOMIC DNA]</scope>
    <source>
        <strain evidence="3">Ar21-2</strain>
    </source>
</reference>
<feature type="transmembrane region" description="Helical" evidence="1">
    <location>
        <begin position="36"/>
        <end position="58"/>
    </location>
</feature>
<keyword evidence="1" id="KW-0812">Transmembrane</keyword>
<evidence type="ECO:0000313" key="2">
    <source>
        <dbReference type="EMBL" id="PBK85006.1"/>
    </source>
</evidence>
<name>A0A2H3DBZ8_ARMGA</name>
<sequence>MRLQLLVKVWTIVFVQGIYAIRLWKLGRHFHKILPWSVFLAVAASFGDTIVHLLSIIFPTYAAVFPSGTATHLSYEIYVMRSWVSISAFDVRHFP</sequence>
<feature type="transmembrane region" description="Helical" evidence="1">
    <location>
        <begin position="6"/>
        <end position="24"/>
    </location>
</feature>
<proteinExistence type="predicted"/>
<evidence type="ECO:0000256" key="1">
    <source>
        <dbReference type="SAM" id="Phobius"/>
    </source>
</evidence>